<evidence type="ECO:0000313" key="1">
    <source>
        <dbReference type="EMBL" id="MBA0672028.1"/>
    </source>
</evidence>
<dbReference type="EMBL" id="JABFAB010243086">
    <property type="protein sequence ID" value="MBA0672028.1"/>
    <property type="molecule type" value="Genomic_DNA"/>
</dbReference>
<keyword evidence="2" id="KW-1185">Reference proteome</keyword>
<gene>
    <name evidence="1" type="ORF">Goklo_025058</name>
</gene>
<proteinExistence type="predicted"/>
<evidence type="ECO:0000313" key="2">
    <source>
        <dbReference type="Proteomes" id="UP000593573"/>
    </source>
</evidence>
<feature type="non-terminal residue" evidence="1">
    <location>
        <position position="44"/>
    </location>
</feature>
<dbReference type="AlphaFoldDB" id="A0A7J8WAJ0"/>
<reference evidence="1 2" key="1">
    <citation type="journal article" date="2019" name="Genome Biol. Evol.">
        <title>Insights into the evolution of the New World diploid cottons (Gossypium, subgenus Houzingenia) based on genome sequencing.</title>
        <authorList>
            <person name="Grover C.E."/>
            <person name="Arick M.A. 2nd"/>
            <person name="Thrash A."/>
            <person name="Conover J.L."/>
            <person name="Sanders W.S."/>
            <person name="Peterson D.G."/>
            <person name="Frelichowski J.E."/>
            <person name="Scheffler J.A."/>
            <person name="Scheffler B.E."/>
            <person name="Wendel J.F."/>
        </authorList>
    </citation>
    <scope>NUCLEOTIDE SEQUENCE [LARGE SCALE GENOMIC DNA]</scope>
    <source>
        <strain evidence="1">57</strain>
        <tissue evidence="1">Leaf</tissue>
    </source>
</reference>
<sequence>MSRKNNYRRFSIAWLRRRRFFYNAYSLSERIVSLGLRELNVHRI</sequence>
<comment type="caution">
    <text evidence="1">The sequence shown here is derived from an EMBL/GenBank/DDBJ whole genome shotgun (WGS) entry which is preliminary data.</text>
</comment>
<name>A0A7J8WAJ0_9ROSI</name>
<accession>A0A7J8WAJ0</accession>
<dbReference type="Proteomes" id="UP000593573">
    <property type="component" value="Unassembled WGS sequence"/>
</dbReference>
<protein>
    <submittedName>
        <fullName evidence="1">Uncharacterized protein</fullName>
    </submittedName>
</protein>
<organism evidence="1 2">
    <name type="scientific">Gossypium klotzschianum</name>
    <dbReference type="NCBI Taxonomy" id="34286"/>
    <lineage>
        <taxon>Eukaryota</taxon>
        <taxon>Viridiplantae</taxon>
        <taxon>Streptophyta</taxon>
        <taxon>Embryophyta</taxon>
        <taxon>Tracheophyta</taxon>
        <taxon>Spermatophyta</taxon>
        <taxon>Magnoliopsida</taxon>
        <taxon>eudicotyledons</taxon>
        <taxon>Gunneridae</taxon>
        <taxon>Pentapetalae</taxon>
        <taxon>rosids</taxon>
        <taxon>malvids</taxon>
        <taxon>Malvales</taxon>
        <taxon>Malvaceae</taxon>
        <taxon>Malvoideae</taxon>
        <taxon>Gossypium</taxon>
    </lineage>
</organism>